<dbReference type="SMART" id="SM00409">
    <property type="entry name" value="IG"/>
    <property type="match status" value="1"/>
</dbReference>
<sequence length="412" mass="47183">MQDMVINLRANELGCHYFHKYEKENLTIKCDLCIDQNMSVCWYNYNKENISCEGCSLTVPKHGGIFECRKEDMKDTSFSLQSNNNTTCNSRSTFIISSVSDQETNNNQKSQIINISDNVNLSCQFDRSNLQFISFWVAVYPNRGNHCLFSVDNYFTDFNKNVYHHSVVGEGQNRINFFTLTNHYDAIQKQHLEIKKAKSSDSGTYLCLYFIWNNGKLEWKLGSNISLEVQDPTDNAGRCSTVPNSHNTTYTTSHRNQMRSTEETTYNARSGQNIFIRVGMTGGIIIMSALILLFLYIKKSRKQYETITDHRSSLPTPFTPFRANHLPVRIIWGAPPTSPWQQRRYTFKSQCKAERWTPQSKSPLCSVPVPPPGVGVHTRTPFQRVITTGFREGVQGPGLDKRSSAFHPLPIY</sequence>
<dbReference type="InterPro" id="IPR036179">
    <property type="entry name" value="Ig-like_dom_sf"/>
</dbReference>
<evidence type="ECO:0000313" key="4">
    <source>
        <dbReference type="Proteomes" id="UP000694892"/>
    </source>
</evidence>
<evidence type="ECO:0000256" key="1">
    <source>
        <dbReference type="SAM" id="Phobius"/>
    </source>
</evidence>
<dbReference type="InterPro" id="IPR003599">
    <property type="entry name" value="Ig_sub"/>
</dbReference>
<dbReference type="InterPro" id="IPR013783">
    <property type="entry name" value="Ig-like_fold"/>
</dbReference>
<dbReference type="AlphaFoldDB" id="A0A974DEM0"/>
<feature type="domain" description="Immunoglobulin" evidence="2">
    <location>
        <begin position="108"/>
        <end position="230"/>
    </location>
</feature>
<accession>A0A974DEM0</accession>
<dbReference type="EMBL" id="CM004470">
    <property type="protein sequence ID" value="OCT89535.1"/>
    <property type="molecule type" value="Genomic_DNA"/>
</dbReference>
<feature type="transmembrane region" description="Helical" evidence="1">
    <location>
        <begin position="274"/>
        <end position="297"/>
    </location>
</feature>
<protein>
    <recommendedName>
        <fullName evidence="2">Immunoglobulin domain-containing protein</fullName>
    </recommendedName>
</protein>
<dbReference type="Proteomes" id="UP000694892">
    <property type="component" value="Chromosome 3L"/>
</dbReference>
<evidence type="ECO:0000313" key="3">
    <source>
        <dbReference type="EMBL" id="OCT89535.1"/>
    </source>
</evidence>
<keyword evidence="1" id="KW-1133">Transmembrane helix</keyword>
<dbReference type="Gene3D" id="2.60.40.10">
    <property type="entry name" value="Immunoglobulins"/>
    <property type="match status" value="1"/>
</dbReference>
<keyword evidence="1" id="KW-0812">Transmembrane</keyword>
<evidence type="ECO:0000259" key="2">
    <source>
        <dbReference type="SMART" id="SM00409"/>
    </source>
</evidence>
<dbReference type="SUPFAM" id="SSF48726">
    <property type="entry name" value="Immunoglobulin"/>
    <property type="match status" value="1"/>
</dbReference>
<keyword evidence="1" id="KW-0472">Membrane</keyword>
<proteinExistence type="predicted"/>
<name>A0A974DEM0_XENLA</name>
<organism evidence="3 4">
    <name type="scientific">Xenopus laevis</name>
    <name type="common">African clawed frog</name>
    <dbReference type="NCBI Taxonomy" id="8355"/>
    <lineage>
        <taxon>Eukaryota</taxon>
        <taxon>Metazoa</taxon>
        <taxon>Chordata</taxon>
        <taxon>Craniata</taxon>
        <taxon>Vertebrata</taxon>
        <taxon>Euteleostomi</taxon>
        <taxon>Amphibia</taxon>
        <taxon>Batrachia</taxon>
        <taxon>Anura</taxon>
        <taxon>Pipoidea</taxon>
        <taxon>Pipidae</taxon>
        <taxon>Xenopodinae</taxon>
        <taxon>Xenopus</taxon>
        <taxon>Xenopus</taxon>
    </lineage>
</organism>
<reference evidence="4" key="1">
    <citation type="journal article" date="2016" name="Nature">
        <title>Genome evolution in the allotetraploid frog Xenopus laevis.</title>
        <authorList>
            <person name="Session A.M."/>
            <person name="Uno Y."/>
            <person name="Kwon T."/>
            <person name="Chapman J.A."/>
            <person name="Toyoda A."/>
            <person name="Takahashi S."/>
            <person name="Fukui A."/>
            <person name="Hikosaka A."/>
            <person name="Suzuki A."/>
            <person name="Kondo M."/>
            <person name="van Heeringen S.J."/>
            <person name="Quigley I."/>
            <person name="Heinz S."/>
            <person name="Ogino H."/>
            <person name="Ochi H."/>
            <person name="Hellsten U."/>
            <person name="Lyons J.B."/>
            <person name="Simakov O."/>
            <person name="Putnam N."/>
            <person name="Stites J."/>
            <person name="Kuroki Y."/>
            <person name="Tanaka T."/>
            <person name="Michiue T."/>
            <person name="Watanabe M."/>
            <person name="Bogdanovic O."/>
            <person name="Lister R."/>
            <person name="Georgiou G."/>
            <person name="Paranjpe S.S."/>
            <person name="van Kruijsbergen I."/>
            <person name="Shu S."/>
            <person name="Carlson J."/>
            <person name="Kinoshita T."/>
            <person name="Ohta Y."/>
            <person name="Mawaribuchi S."/>
            <person name="Jenkins J."/>
            <person name="Grimwood J."/>
            <person name="Schmutz J."/>
            <person name="Mitros T."/>
            <person name="Mozaffari S.V."/>
            <person name="Suzuki Y."/>
            <person name="Haramoto Y."/>
            <person name="Yamamoto T.S."/>
            <person name="Takagi C."/>
            <person name="Heald R."/>
            <person name="Miller K."/>
            <person name="Haudenschild C."/>
            <person name="Kitzman J."/>
            <person name="Nakayama T."/>
            <person name="Izutsu Y."/>
            <person name="Robert J."/>
            <person name="Fortriede J."/>
            <person name="Burns K."/>
            <person name="Lotay V."/>
            <person name="Karimi K."/>
            <person name="Yasuoka Y."/>
            <person name="Dichmann D.S."/>
            <person name="Flajnik M.F."/>
            <person name="Houston D.W."/>
            <person name="Shendure J."/>
            <person name="DuPasquier L."/>
            <person name="Vize P.D."/>
            <person name="Zorn A.M."/>
            <person name="Ito M."/>
            <person name="Marcotte E.M."/>
            <person name="Wallingford J.B."/>
            <person name="Ito Y."/>
            <person name="Asashima M."/>
            <person name="Ueno N."/>
            <person name="Matsuda Y."/>
            <person name="Veenstra G.J."/>
            <person name="Fujiyama A."/>
            <person name="Harland R.M."/>
            <person name="Taira M."/>
            <person name="Rokhsar D.S."/>
        </authorList>
    </citation>
    <scope>NUCLEOTIDE SEQUENCE [LARGE SCALE GENOMIC DNA]</scope>
    <source>
        <strain evidence="4">J</strain>
    </source>
</reference>
<gene>
    <name evidence="3" type="ORF">XELAEV_18018157mg</name>
</gene>